<evidence type="ECO:0000256" key="1">
    <source>
        <dbReference type="SAM" id="Phobius"/>
    </source>
</evidence>
<feature type="transmembrane region" description="Helical" evidence="1">
    <location>
        <begin position="112"/>
        <end position="129"/>
    </location>
</feature>
<dbReference type="AlphaFoldDB" id="A0A285NAF2"/>
<name>A0A285NAF2_9BACI</name>
<proteinExistence type="predicted"/>
<feature type="transmembrane region" description="Helical" evidence="1">
    <location>
        <begin position="65"/>
        <end position="91"/>
    </location>
</feature>
<accession>A0A285NAF2</accession>
<gene>
    <name evidence="2" type="ORF">SAMN05421503_1068</name>
</gene>
<dbReference type="EMBL" id="OBEK01000001">
    <property type="protein sequence ID" value="SNZ05897.1"/>
    <property type="molecule type" value="Genomic_DNA"/>
</dbReference>
<keyword evidence="1" id="KW-0472">Membrane</keyword>
<reference evidence="3" key="1">
    <citation type="submission" date="2017-09" db="EMBL/GenBank/DDBJ databases">
        <authorList>
            <person name="Varghese N."/>
            <person name="Submissions S."/>
        </authorList>
    </citation>
    <scope>NUCLEOTIDE SEQUENCE [LARGE SCALE GENOMIC DNA]</scope>
    <source>
        <strain evidence="3">CGMCC 1.8913</strain>
    </source>
</reference>
<dbReference type="Proteomes" id="UP000219356">
    <property type="component" value="Unassembled WGS sequence"/>
</dbReference>
<sequence length="132" mass="15204">MPDPFREENLSQFSNYLFSSITIMPVYIIYSFPVIILYGIVTSVISEKTGEAIAAKTQDKKAEIIVSGAMHVVFGLILFWFSLGASVLFFITDRILKYRHYEYRWRQAVKSLAVPSVTFCLCMAVVWWPDLF</sequence>
<feature type="transmembrane region" description="Helical" evidence="1">
    <location>
        <begin position="21"/>
        <end position="45"/>
    </location>
</feature>
<evidence type="ECO:0000313" key="2">
    <source>
        <dbReference type="EMBL" id="SNZ05897.1"/>
    </source>
</evidence>
<keyword evidence="1" id="KW-1133">Transmembrane helix</keyword>
<keyword evidence="1" id="KW-0812">Transmembrane</keyword>
<dbReference type="RefSeq" id="WP_245864616.1">
    <property type="nucleotide sequence ID" value="NZ_OBEK01000001.1"/>
</dbReference>
<keyword evidence="3" id="KW-1185">Reference proteome</keyword>
<organism evidence="2 3">
    <name type="scientific">Terribacillus aidingensis</name>
    <dbReference type="NCBI Taxonomy" id="586416"/>
    <lineage>
        <taxon>Bacteria</taxon>
        <taxon>Bacillati</taxon>
        <taxon>Bacillota</taxon>
        <taxon>Bacilli</taxon>
        <taxon>Bacillales</taxon>
        <taxon>Bacillaceae</taxon>
        <taxon>Terribacillus</taxon>
    </lineage>
</organism>
<evidence type="ECO:0000313" key="3">
    <source>
        <dbReference type="Proteomes" id="UP000219356"/>
    </source>
</evidence>
<protein>
    <submittedName>
        <fullName evidence="2">Uncharacterized protein</fullName>
    </submittedName>
</protein>